<reference evidence="1" key="1">
    <citation type="submission" date="2023-06" db="EMBL/GenBank/DDBJ databases">
        <authorList>
            <consortium name="Lawrence Berkeley National Laboratory"/>
            <person name="Ahrendt S."/>
            <person name="Sahu N."/>
            <person name="Indic B."/>
            <person name="Wong-Bajracharya J."/>
            <person name="Merenyi Z."/>
            <person name="Ke H.-M."/>
            <person name="Monk M."/>
            <person name="Kocsube S."/>
            <person name="Drula E."/>
            <person name="Lipzen A."/>
            <person name="Balint B."/>
            <person name="Henrissat B."/>
            <person name="Andreopoulos B."/>
            <person name="Martin F.M."/>
            <person name="Harder C.B."/>
            <person name="Rigling D."/>
            <person name="Ford K.L."/>
            <person name="Foster G.D."/>
            <person name="Pangilinan J."/>
            <person name="Papanicolaou A."/>
            <person name="Barry K."/>
            <person name="LaButti K."/>
            <person name="Viragh M."/>
            <person name="Koriabine M."/>
            <person name="Yan M."/>
            <person name="Riley R."/>
            <person name="Champramary S."/>
            <person name="Plett K.L."/>
            <person name="Tsai I.J."/>
            <person name="Slot J."/>
            <person name="Sipos G."/>
            <person name="Plett J."/>
            <person name="Nagy L.G."/>
            <person name="Grigoriev I.V."/>
        </authorList>
    </citation>
    <scope>NUCLEOTIDE SEQUENCE</scope>
    <source>
        <strain evidence="1">FPL87.14</strain>
    </source>
</reference>
<gene>
    <name evidence="1" type="ORF">EV421DRAFT_1742987</name>
</gene>
<evidence type="ECO:0000313" key="1">
    <source>
        <dbReference type="EMBL" id="KAK0431548.1"/>
    </source>
</evidence>
<organism evidence="1 2">
    <name type="scientific">Armillaria borealis</name>
    <dbReference type="NCBI Taxonomy" id="47425"/>
    <lineage>
        <taxon>Eukaryota</taxon>
        <taxon>Fungi</taxon>
        <taxon>Dikarya</taxon>
        <taxon>Basidiomycota</taxon>
        <taxon>Agaricomycotina</taxon>
        <taxon>Agaricomycetes</taxon>
        <taxon>Agaricomycetidae</taxon>
        <taxon>Agaricales</taxon>
        <taxon>Marasmiineae</taxon>
        <taxon>Physalacriaceae</taxon>
        <taxon>Armillaria</taxon>
    </lineage>
</organism>
<proteinExistence type="predicted"/>
<dbReference type="Proteomes" id="UP001175226">
    <property type="component" value="Unassembled WGS sequence"/>
</dbReference>
<comment type="caution">
    <text evidence="1">The sequence shown here is derived from an EMBL/GenBank/DDBJ whole genome shotgun (WGS) entry which is preliminary data.</text>
</comment>
<name>A0AA39IZ57_9AGAR</name>
<accession>A0AA39IZ57</accession>
<protein>
    <submittedName>
        <fullName evidence="1">Uncharacterized protein</fullName>
    </submittedName>
</protein>
<evidence type="ECO:0000313" key="2">
    <source>
        <dbReference type="Proteomes" id="UP001175226"/>
    </source>
</evidence>
<dbReference type="EMBL" id="JAUEPT010000111">
    <property type="protein sequence ID" value="KAK0431548.1"/>
    <property type="molecule type" value="Genomic_DNA"/>
</dbReference>
<dbReference type="AlphaFoldDB" id="A0AA39IZ57"/>
<keyword evidence="2" id="KW-1185">Reference proteome</keyword>
<sequence>MTDYSFAGNVGLLLLGLLDSRPFADERPVGFLVSLKEIELFKQRSREDDNALVEKEDRLSSSSDRCNNFWQDSAATDSADSILLTESQPRYLKVVQLKAGSGCITFMRDLLPHDNFSDSHFVTSEESASHESSGPFSSLDLQKKRNVNSFNILSLLDRSGGATEYLVSGCKILTSYSALPGRGRGVAGNFLVVVGRGSYRVLLEEEKNVDIPLLHFVMAGLASFNHFLQF</sequence>